<comment type="caution">
    <text evidence="2">The sequence shown here is derived from an EMBL/GenBank/DDBJ whole genome shotgun (WGS) entry which is preliminary data.</text>
</comment>
<gene>
    <name evidence="2" type="ORF">ZOSMA_4G01520</name>
</gene>
<dbReference type="InterPro" id="IPR006917">
    <property type="entry name" value="SOUL_heme-bd"/>
</dbReference>
<name>A0A0K9NYR5_ZOSMR</name>
<dbReference type="STRING" id="29655.A0A0K9NYR5"/>
<dbReference type="OrthoDB" id="44820at2759"/>
<dbReference type="InterPro" id="IPR011256">
    <property type="entry name" value="Reg_factor_effector_dom_sf"/>
</dbReference>
<proteinExistence type="inferred from homology"/>
<organism evidence="2 3">
    <name type="scientific">Zostera marina</name>
    <name type="common">Eelgrass</name>
    <dbReference type="NCBI Taxonomy" id="29655"/>
    <lineage>
        <taxon>Eukaryota</taxon>
        <taxon>Viridiplantae</taxon>
        <taxon>Streptophyta</taxon>
        <taxon>Embryophyta</taxon>
        <taxon>Tracheophyta</taxon>
        <taxon>Spermatophyta</taxon>
        <taxon>Magnoliopsida</taxon>
        <taxon>Liliopsida</taxon>
        <taxon>Zosteraceae</taxon>
        <taxon>Zostera</taxon>
    </lineage>
</organism>
<dbReference type="PANTHER" id="PTHR11220">
    <property type="entry name" value="HEME-BINDING PROTEIN-RELATED"/>
    <property type="match status" value="1"/>
</dbReference>
<sequence>MASLAFFSGTFLHPLPHGSTRLITSSVPCSFCCCSSRSRKLLQVATRSSVPDRVAVEMEEDIDGLVKFLYDDLPHLFDDQGVDRSMYDEAVEFIDPITKYDDIDGYMFNIGLLKKLFQPDFQLHSVKKTGSYELTTRWTMVMKFSVLPWKPDVVFTGTSIMGINPINNKFCKHVDIWDSIENNDYFSVEGLLDFLKQLRYYKTPDLSTPKYQVLKRRLNYEVRKYSSFLVAERYIFGNNKSSEKIPMATPVFTQTADISGDSANVFIQVVLPMDKELDKLPSPVTESVDLKRVEGITMAAIKFIGRPTEDVVKDKEKQLRASLINDGLKPKEGCLLARYNDPRTKSFIMRNEVMIELDDFVLV</sequence>
<protein>
    <submittedName>
        <fullName evidence="2">Soul heme-binding family protein</fullName>
    </submittedName>
</protein>
<dbReference type="PANTHER" id="PTHR11220:SF50">
    <property type="entry name" value="SOUL HEME-BINDING FAMILY PROTEIN"/>
    <property type="match status" value="1"/>
</dbReference>
<dbReference type="Gene3D" id="3.20.80.10">
    <property type="entry name" value="Regulatory factor, effector binding domain"/>
    <property type="match status" value="1"/>
</dbReference>
<evidence type="ECO:0000313" key="3">
    <source>
        <dbReference type="Proteomes" id="UP000036987"/>
    </source>
</evidence>
<keyword evidence="3" id="KW-1185">Reference proteome</keyword>
<dbReference type="Pfam" id="PF10184">
    <property type="entry name" value="DUF2358"/>
    <property type="match status" value="1"/>
</dbReference>
<dbReference type="InterPro" id="IPR018790">
    <property type="entry name" value="DUF2358"/>
</dbReference>
<dbReference type="OMA" id="QGIDRTM"/>
<dbReference type="AlphaFoldDB" id="A0A0K9NYR5"/>
<reference evidence="3" key="1">
    <citation type="journal article" date="2016" name="Nature">
        <title>The genome of the seagrass Zostera marina reveals angiosperm adaptation to the sea.</title>
        <authorList>
            <person name="Olsen J.L."/>
            <person name="Rouze P."/>
            <person name="Verhelst B."/>
            <person name="Lin Y.-C."/>
            <person name="Bayer T."/>
            <person name="Collen J."/>
            <person name="Dattolo E."/>
            <person name="De Paoli E."/>
            <person name="Dittami S."/>
            <person name="Maumus F."/>
            <person name="Michel G."/>
            <person name="Kersting A."/>
            <person name="Lauritano C."/>
            <person name="Lohaus R."/>
            <person name="Toepel M."/>
            <person name="Tonon T."/>
            <person name="Vanneste K."/>
            <person name="Amirebrahimi M."/>
            <person name="Brakel J."/>
            <person name="Bostroem C."/>
            <person name="Chovatia M."/>
            <person name="Grimwood J."/>
            <person name="Jenkins J.W."/>
            <person name="Jueterbock A."/>
            <person name="Mraz A."/>
            <person name="Stam W.T."/>
            <person name="Tice H."/>
            <person name="Bornberg-Bauer E."/>
            <person name="Green P.J."/>
            <person name="Pearson G.A."/>
            <person name="Procaccini G."/>
            <person name="Duarte C.M."/>
            <person name="Schmutz J."/>
            <person name="Reusch T.B.H."/>
            <person name="Van de Peer Y."/>
        </authorList>
    </citation>
    <scope>NUCLEOTIDE SEQUENCE [LARGE SCALE GENOMIC DNA]</scope>
    <source>
        <strain evidence="3">cv. Finnish</strain>
    </source>
</reference>
<comment type="similarity">
    <text evidence="1">Belongs to the HEBP family.</text>
</comment>
<evidence type="ECO:0000256" key="1">
    <source>
        <dbReference type="ARBA" id="ARBA00009817"/>
    </source>
</evidence>
<evidence type="ECO:0000313" key="2">
    <source>
        <dbReference type="EMBL" id="KMZ61863.1"/>
    </source>
</evidence>
<dbReference type="Proteomes" id="UP000036987">
    <property type="component" value="Unassembled WGS sequence"/>
</dbReference>
<dbReference type="SUPFAM" id="SSF55136">
    <property type="entry name" value="Probable bacterial effector-binding domain"/>
    <property type="match status" value="1"/>
</dbReference>
<accession>A0A0K9NYR5</accession>
<dbReference type="EMBL" id="LFYR01001430">
    <property type="protein sequence ID" value="KMZ61863.1"/>
    <property type="molecule type" value="Genomic_DNA"/>
</dbReference>
<dbReference type="Pfam" id="PF04832">
    <property type="entry name" value="SOUL"/>
    <property type="match status" value="1"/>
</dbReference>